<dbReference type="PATRIC" id="fig|1423730.4.peg.1434"/>
<protein>
    <submittedName>
        <fullName evidence="2">Uncharacterized protein</fullName>
    </submittedName>
</protein>
<feature type="transmembrane region" description="Helical" evidence="1">
    <location>
        <begin position="10"/>
        <end position="28"/>
    </location>
</feature>
<keyword evidence="1" id="KW-0812">Transmembrane</keyword>
<comment type="caution">
    <text evidence="2">The sequence shown here is derived from an EMBL/GenBank/DDBJ whole genome shotgun (WGS) entry which is preliminary data.</text>
</comment>
<proteinExistence type="predicted"/>
<evidence type="ECO:0000256" key="1">
    <source>
        <dbReference type="SAM" id="Phobius"/>
    </source>
</evidence>
<dbReference type="EMBL" id="AYZJ01000026">
    <property type="protein sequence ID" value="KRN23785.1"/>
    <property type="molecule type" value="Genomic_DNA"/>
</dbReference>
<sequence length="62" mass="7211">MRMLKLKRRLIQLGLITGLVVVPSWLWFGSRYGIWIGLLNAVGVTVLTFLLIAVRNRFKKKR</sequence>
<keyword evidence="1" id="KW-1133">Transmembrane helix</keyword>
<dbReference type="Proteomes" id="UP000050865">
    <property type="component" value="Unassembled WGS sequence"/>
</dbReference>
<name>A0A0R2F5J6_9LACO</name>
<evidence type="ECO:0000313" key="3">
    <source>
        <dbReference type="Proteomes" id="UP000050865"/>
    </source>
</evidence>
<keyword evidence="1" id="KW-0472">Membrane</keyword>
<feature type="transmembrane region" description="Helical" evidence="1">
    <location>
        <begin position="34"/>
        <end position="54"/>
    </location>
</feature>
<accession>A0A0R2F5J6</accession>
<gene>
    <name evidence="2" type="ORF">FC75_GL001362</name>
</gene>
<evidence type="ECO:0000313" key="2">
    <source>
        <dbReference type="EMBL" id="KRN23785.1"/>
    </source>
</evidence>
<dbReference type="OrthoDB" id="9869351at2"/>
<dbReference type="RefSeq" id="WP_054665276.1">
    <property type="nucleotide sequence ID" value="NZ_AYZJ01000026.1"/>
</dbReference>
<organism evidence="2 3">
    <name type="scientific">Lacticaseibacillus camelliae DSM 22697 = JCM 13995</name>
    <dbReference type="NCBI Taxonomy" id="1423730"/>
    <lineage>
        <taxon>Bacteria</taxon>
        <taxon>Bacillati</taxon>
        <taxon>Bacillota</taxon>
        <taxon>Bacilli</taxon>
        <taxon>Lactobacillales</taxon>
        <taxon>Lactobacillaceae</taxon>
        <taxon>Lacticaseibacillus</taxon>
    </lineage>
</organism>
<reference evidence="2 3" key="1">
    <citation type="journal article" date="2015" name="Genome Announc.">
        <title>Expanding the biotechnology potential of lactobacilli through comparative genomics of 213 strains and associated genera.</title>
        <authorList>
            <person name="Sun Z."/>
            <person name="Harris H.M."/>
            <person name="McCann A."/>
            <person name="Guo C."/>
            <person name="Argimon S."/>
            <person name="Zhang W."/>
            <person name="Yang X."/>
            <person name="Jeffery I.B."/>
            <person name="Cooney J.C."/>
            <person name="Kagawa T.F."/>
            <person name="Liu W."/>
            <person name="Song Y."/>
            <person name="Salvetti E."/>
            <person name="Wrobel A."/>
            <person name="Rasinkangas P."/>
            <person name="Parkhill J."/>
            <person name="Rea M.C."/>
            <person name="O'Sullivan O."/>
            <person name="Ritari J."/>
            <person name="Douillard F.P."/>
            <person name="Paul Ross R."/>
            <person name="Yang R."/>
            <person name="Briner A.E."/>
            <person name="Felis G.E."/>
            <person name="de Vos W.M."/>
            <person name="Barrangou R."/>
            <person name="Klaenhammer T.R."/>
            <person name="Caufield P.W."/>
            <person name="Cui Y."/>
            <person name="Zhang H."/>
            <person name="O'Toole P.W."/>
        </authorList>
    </citation>
    <scope>NUCLEOTIDE SEQUENCE [LARGE SCALE GENOMIC DNA]</scope>
    <source>
        <strain evidence="2 3">DSM 22697</strain>
    </source>
</reference>
<dbReference type="AlphaFoldDB" id="A0A0R2F5J6"/>
<keyword evidence="3" id="KW-1185">Reference proteome</keyword>